<accession>A0A1Y2HUX6</accession>
<dbReference type="InterPro" id="IPR001834">
    <property type="entry name" value="CBR-like"/>
</dbReference>
<comment type="caution">
    <text evidence="9">The sequence shown here is derived from an EMBL/GenBank/DDBJ whole genome shotgun (WGS) entry which is preliminary data.</text>
</comment>
<dbReference type="EMBL" id="MCFL01000012">
    <property type="protein sequence ID" value="ORZ37571.1"/>
    <property type="molecule type" value="Genomic_DNA"/>
</dbReference>
<comment type="cofactor">
    <cofactor evidence="1 6">
        <name>FAD</name>
        <dbReference type="ChEBI" id="CHEBI:57692"/>
    </cofactor>
</comment>
<evidence type="ECO:0000259" key="7">
    <source>
        <dbReference type="PROSITE" id="PS50255"/>
    </source>
</evidence>
<dbReference type="Gene3D" id="2.40.30.10">
    <property type="entry name" value="Translation factors"/>
    <property type="match status" value="1"/>
</dbReference>
<dbReference type="SUPFAM" id="SSF63380">
    <property type="entry name" value="Riboflavin synthase domain-like"/>
    <property type="match status" value="1"/>
</dbReference>
<keyword evidence="4 6" id="KW-0274">FAD</keyword>
<feature type="binding site" evidence="6">
    <location>
        <position position="272"/>
    </location>
    <ligand>
        <name>FAD</name>
        <dbReference type="ChEBI" id="CHEBI:57692"/>
    </ligand>
</feature>
<dbReference type="InterPro" id="IPR017938">
    <property type="entry name" value="Riboflavin_synthase-like_b-brl"/>
</dbReference>
<keyword evidence="3 6" id="KW-0285">Flavoprotein</keyword>
<feature type="binding site" evidence="6">
    <location>
        <position position="257"/>
    </location>
    <ligand>
        <name>FAD</name>
        <dbReference type="ChEBI" id="CHEBI:57692"/>
    </ligand>
</feature>
<dbReference type="InterPro" id="IPR036400">
    <property type="entry name" value="Cyt_B5-like_heme/steroid_sf"/>
</dbReference>
<dbReference type="PROSITE" id="PS50255">
    <property type="entry name" value="CYTOCHROME_B5_2"/>
    <property type="match status" value="1"/>
</dbReference>
<dbReference type="InterPro" id="IPR001199">
    <property type="entry name" value="Cyt_B5-like_heme/steroid-bd"/>
</dbReference>
<dbReference type="SUPFAM" id="SSF52343">
    <property type="entry name" value="Ferredoxin reductase-like, C-terminal NADP-linked domain"/>
    <property type="match status" value="1"/>
</dbReference>
<dbReference type="Gene3D" id="3.10.120.10">
    <property type="entry name" value="Cytochrome b5-like heme/steroid binding domain"/>
    <property type="match status" value="1"/>
</dbReference>
<dbReference type="SUPFAM" id="SSF55856">
    <property type="entry name" value="Cytochrome b5-like heme/steroid binding domain"/>
    <property type="match status" value="1"/>
</dbReference>
<keyword evidence="5" id="KW-0560">Oxidoreductase</keyword>
<dbReference type="AlphaFoldDB" id="A0A1Y2HUX6"/>
<reference evidence="9 10" key="1">
    <citation type="submission" date="2016-07" db="EMBL/GenBank/DDBJ databases">
        <title>Pervasive Adenine N6-methylation of Active Genes in Fungi.</title>
        <authorList>
            <consortium name="DOE Joint Genome Institute"/>
            <person name="Mondo S.J."/>
            <person name="Dannebaum R.O."/>
            <person name="Kuo R.C."/>
            <person name="Labutti K."/>
            <person name="Haridas S."/>
            <person name="Kuo A."/>
            <person name="Salamov A."/>
            <person name="Ahrendt S.R."/>
            <person name="Lipzen A."/>
            <person name="Sullivan W."/>
            <person name="Andreopoulos W.B."/>
            <person name="Clum A."/>
            <person name="Lindquist E."/>
            <person name="Daum C."/>
            <person name="Ramamoorthy G.K."/>
            <person name="Gryganskyi A."/>
            <person name="Culley D."/>
            <person name="Magnuson J.K."/>
            <person name="James T.Y."/>
            <person name="O'Malley M.A."/>
            <person name="Stajich J.E."/>
            <person name="Spatafora J.W."/>
            <person name="Visel A."/>
            <person name="Grigoriev I.V."/>
        </authorList>
    </citation>
    <scope>NUCLEOTIDE SEQUENCE [LARGE SCALE GENOMIC DNA]</scope>
    <source>
        <strain evidence="9 10">PL171</strain>
    </source>
</reference>
<name>A0A1Y2HUX6_9FUNG</name>
<feature type="domain" description="Cytochrome b5 heme-binding" evidence="7">
    <location>
        <begin position="59"/>
        <end position="162"/>
    </location>
</feature>
<dbReference type="InterPro" id="IPR017927">
    <property type="entry name" value="FAD-bd_FR_type"/>
</dbReference>
<dbReference type="Proteomes" id="UP000193411">
    <property type="component" value="Unassembled WGS sequence"/>
</dbReference>
<evidence type="ECO:0000256" key="5">
    <source>
        <dbReference type="ARBA" id="ARBA00023002"/>
    </source>
</evidence>
<dbReference type="PANTHER" id="PTHR19370">
    <property type="entry name" value="NADH-CYTOCHROME B5 REDUCTASE"/>
    <property type="match status" value="1"/>
</dbReference>
<evidence type="ECO:0000256" key="1">
    <source>
        <dbReference type="ARBA" id="ARBA00001974"/>
    </source>
</evidence>
<evidence type="ECO:0000256" key="4">
    <source>
        <dbReference type="ARBA" id="ARBA00022827"/>
    </source>
</evidence>
<dbReference type="OrthoDB" id="823504at2759"/>
<evidence type="ECO:0000256" key="6">
    <source>
        <dbReference type="PIRSR" id="PIRSR601834-1"/>
    </source>
</evidence>
<keyword evidence="10" id="KW-1185">Reference proteome</keyword>
<proteinExistence type="inferred from homology"/>
<evidence type="ECO:0000313" key="9">
    <source>
        <dbReference type="EMBL" id="ORZ37571.1"/>
    </source>
</evidence>
<feature type="binding site" evidence="6">
    <location>
        <position position="280"/>
    </location>
    <ligand>
        <name>FAD</name>
        <dbReference type="ChEBI" id="CHEBI:57692"/>
    </ligand>
</feature>
<organism evidence="9 10">
    <name type="scientific">Catenaria anguillulae PL171</name>
    <dbReference type="NCBI Taxonomy" id="765915"/>
    <lineage>
        <taxon>Eukaryota</taxon>
        <taxon>Fungi</taxon>
        <taxon>Fungi incertae sedis</taxon>
        <taxon>Blastocladiomycota</taxon>
        <taxon>Blastocladiomycetes</taxon>
        <taxon>Blastocladiales</taxon>
        <taxon>Catenariaceae</taxon>
        <taxon>Catenaria</taxon>
    </lineage>
</organism>
<dbReference type="GO" id="GO:0016491">
    <property type="term" value="F:oxidoreductase activity"/>
    <property type="evidence" value="ECO:0007669"/>
    <property type="project" value="UniProtKB-KW"/>
</dbReference>
<feature type="domain" description="FAD-binding FR-type" evidence="8">
    <location>
        <begin position="175"/>
        <end position="306"/>
    </location>
</feature>
<protein>
    <recommendedName>
        <fullName evidence="11">Cytochrome b5 heme-binding domain-containing protein</fullName>
    </recommendedName>
</protein>
<gene>
    <name evidence="9" type="ORF">BCR44DRAFT_49029</name>
</gene>
<evidence type="ECO:0000259" key="8">
    <source>
        <dbReference type="PROSITE" id="PS51384"/>
    </source>
</evidence>
<comment type="similarity">
    <text evidence="2">Belongs to the flavoprotein pyridine nucleotide cytochrome reductase family.</text>
</comment>
<evidence type="ECO:0000256" key="2">
    <source>
        <dbReference type="ARBA" id="ARBA00006105"/>
    </source>
</evidence>
<sequence length="565" mass="61544">MSTLNRSSLARPATSVADKVVMDPQALPGIQTSASVCSSNAETPLQLQQSHNANQNPTIPSMSWADLDTAVRSSGECWVIGPGNAIIDIRQWITTHPGGQTILLDSIGTSIVRDVFPMPSPPVMSSGISAEEWLHISASRRESEHSTQALDKMRNMVIGYIKPSPGVLPGQFDPLEYRRYALVRKETTSGPGATRATFLIGLAELYPSGAGAPAFFLPGHVIEIRMRVSKSAMRRLATSNPQTHERIPSSGWISRYYTPISGSMSRFDITVKLVTNGAMSYLLQRLSPSEYPQVQVRGPFGTPLINPERPLPCSNGCWDHVVMLCAGSGSVAALQFASWMFLNSHFPGSLHRPVGTLQPGTPVLVHRSSNEPGQVTITAPGTLHERQPIQAPLTSITPWVGNCPRLTVLCAESDYASITGRNMFDSISSAYPSQFQVHYRTDSLPPTNRIPNITLGSMTPEYIQKTLMTRCDPASTHFVMCGPKRFVDECYSVLEEIVEASNITCLPPHTYLSRPMPPFLKDGADAKLSVRMDARGMQLWFVRSGEKATMAVAANEAVKQPSALA</sequence>
<feature type="binding site" evidence="6">
    <location>
        <position position="255"/>
    </location>
    <ligand>
        <name>FAD</name>
        <dbReference type="ChEBI" id="CHEBI:57692"/>
    </ligand>
</feature>
<dbReference type="Gene3D" id="3.40.50.80">
    <property type="entry name" value="Nucleotide-binding domain of ferredoxin-NADP reductase (FNR) module"/>
    <property type="match status" value="1"/>
</dbReference>
<feature type="binding site" evidence="6">
    <location>
        <position position="279"/>
    </location>
    <ligand>
        <name>FAD</name>
        <dbReference type="ChEBI" id="CHEBI:57692"/>
    </ligand>
</feature>
<dbReference type="Pfam" id="PF00970">
    <property type="entry name" value="FAD_binding_6"/>
    <property type="match status" value="1"/>
</dbReference>
<evidence type="ECO:0000313" key="10">
    <source>
        <dbReference type="Proteomes" id="UP000193411"/>
    </source>
</evidence>
<evidence type="ECO:0000256" key="3">
    <source>
        <dbReference type="ARBA" id="ARBA00022630"/>
    </source>
</evidence>
<dbReference type="InterPro" id="IPR008333">
    <property type="entry name" value="Cbr1-like_FAD-bd_dom"/>
</dbReference>
<dbReference type="InterPro" id="IPR039261">
    <property type="entry name" value="FNR_nucleotide-bd"/>
</dbReference>
<dbReference type="PROSITE" id="PS51384">
    <property type="entry name" value="FAD_FR"/>
    <property type="match status" value="1"/>
</dbReference>
<evidence type="ECO:0008006" key="11">
    <source>
        <dbReference type="Google" id="ProtNLM"/>
    </source>
</evidence>